<dbReference type="PROSITE" id="PS50097">
    <property type="entry name" value="BTB"/>
    <property type="match status" value="1"/>
</dbReference>
<dbReference type="Gene3D" id="3.30.710.10">
    <property type="entry name" value="Potassium Channel Kv1.1, Chain A"/>
    <property type="match status" value="1"/>
</dbReference>
<dbReference type="CDD" id="cd18186">
    <property type="entry name" value="BTB_POZ_ZBTB_KLHL-like"/>
    <property type="match status" value="1"/>
</dbReference>
<name>A0A6A6F5Z8_9PEZI</name>
<dbReference type="EMBL" id="ML992700">
    <property type="protein sequence ID" value="KAF2207737.1"/>
    <property type="molecule type" value="Genomic_DNA"/>
</dbReference>
<feature type="domain" description="BTB" evidence="1">
    <location>
        <begin position="33"/>
        <end position="95"/>
    </location>
</feature>
<keyword evidence="3" id="KW-1185">Reference proteome</keyword>
<evidence type="ECO:0000313" key="2">
    <source>
        <dbReference type="EMBL" id="KAF2207737.1"/>
    </source>
</evidence>
<dbReference type="InterPro" id="IPR051481">
    <property type="entry name" value="BTB-POZ/Galectin-3-binding"/>
</dbReference>
<dbReference type="InterPro" id="IPR000210">
    <property type="entry name" value="BTB/POZ_dom"/>
</dbReference>
<organism evidence="2 3">
    <name type="scientific">Cercospora zeae-maydis SCOH1-5</name>
    <dbReference type="NCBI Taxonomy" id="717836"/>
    <lineage>
        <taxon>Eukaryota</taxon>
        <taxon>Fungi</taxon>
        <taxon>Dikarya</taxon>
        <taxon>Ascomycota</taxon>
        <taxon>Pezizomycotina</taxon>
        <taxon>Dothideomycetes</taxon>
        <taxon>Dothideomycetidae</taxon>
        <taxon>Mycosphaerellales</taxon>
        <taxon>Mycosphaerellaceae</taxon>
        <taxon>Cercospora</taxon>
    </lineage>
</organism>
<evidence type="ECO:0000313" key="3">
    <source>
        <dbReference type="Proteomes" id="UP000799539"/>
    </source>
</evidence>
<dbReference type="AlphaFoldDB" id="A0A6A6F5Z8"/>
<dbReference type="OrthoDB" id="6359816at2759"/>
<proteinExistence type="predicted"/>
<accession>A0A6A6F5Z8</accession>
<dbReference type="Pfam" id="PF00651">
    <property type="entry name" value="BTB"/>
    <property type="match status" value="1"/>
</dbReference>
<gene>
    <name evidence="2" type="ORF">CERZMDRAFT_102004</name>
</gene>
<evidence type="ECO:0000259" key="1">
    <source>
        <dbReference type="PROSITE" id="PS50097"/>
    </source>
</evidence>
<dbReference type="InterPro" id="IPR011333">
    <property type="entry name" value="SKP1/BTB/POZ_sf"/>
</dbReference>
<dbReference type="SMART" id="SM00225">
    <property type="entry name" value="BTB"/>
    <property type="match status" value="1"/>
</dbReference>
<sequence>MAGPPRSGPPSTLRHYASGSNSFQTLFKVEDYSDVTIKLSDREIPCHKAVICTQSEYFQKLCGKDSPFAKGNEKVVQLKEHDPDAVEAIIRYLTSYLASAVKSSAIRECLNLLHVSRMHDTCDIIIEIKSEYSDMEDLVNGPSLRSMSASVHCCKSRAL</sequence>
<dbReference type="Proteomes" id="UP000799539">
    <property type="component" value="Unassembled WGS sequence"/>
</dbReference>
<dbReference type="PANTHER" id="PTHR24410:SF23">
    <property type="entry name" value="BTB DOMAIN-CONTAINING PROTEIN-RELATED"/>
    <property type="match status" value="1"/>
</dbReference>
<protein>
    <recommendedName>
        <fullName evidence="1">BTB domain-containing protein</fullName>
    </recommendedName>
</protein>
<dbReference type="PANTHER" id="PTHR24410">
    <property type="entry name" value="HL07962P-RELATED"/>
    <property type="match status" value="1"/>
</dbReference>
<dbReference type="SUPFAM" id="SSF54695">
    <property type="entry name" value="POZ domain"/>
    <property type="match status" value="1"/>
</dbReference>
<reference evidence="2" key="1">
    <citation type="journal article" date="2020" name="Stud. Mycol.">
        <title>101 Dothideomycetes genomes: a test case for predicting lifestyles and emergence of pathogens.</title>
        <authorList>
            <person name="Haridas S."/>
            <person name="Albert R."/>
            <person name="Binder M."/>
            <person name="Bloem J."/>
            <person name="Labutti K."/>
            <person name="Salamov A."/>
            <person name="Andreopoulos B."/>
            <person name="Baker S."/>
            <person name="Barry K."/>
            <person name="Bills G."/>
            <person name="Bluhm B."/>
            <person name="Cannon C."/>
            <person name="Castanera R."/>
            <person name="Culley D."/>
            <person name="Daum C."/>
            <person name="Ezra D."/>
            <person name="Gonzalez J."/>
            <person name="Henrissat B."/>
            <person name="Kuo A."/>
            <person name="Liang C."/>
            <person name="Lipzen A."/>
            <person name="Lutzoni F."/>
            <person name="Magnuson J."/>
            <person name="Mondo S."/>
            <person name="Nolan M."/>
            <person name="Ohm R."/>
            <person name="Pangilinan J."/>
            <person name="Park H.-J."/>
            <person name="Ramirez L."/>
            <person name="Alfaro M."/>
            <person name="Sun H."/>
            <person name="Tritt A."/>
            <person name="Yoshinaga Y."/>
            <person name="Zwiers L.-H."/>
            <person name="Turgeon B."/>
            <person name="Goodwin S."/>
            <person name="Spatafora J."/>
            <person name="Crous P."/>
            <person name="Grigoriev I."/>
        </authorList>
    </citation>
    <scope>NUCLEOTIDE SEQUENCE</scope>
    <source>
        <strain evidence="2">SCOH1-5</strain>
    </source>
</reference>